<dbReference type="GO" id="GO:0004129">
    <property type="term" value="F:cytochrome-c oxidase activity"/>
    <property type="evidence" value="ECO:0007669"/>
    <property type="project" value="UniProtKB-EC"/>
</dbReference>
<dbReference type="InterPro" id="IPR008972">
    <property type="entry name" value="Cupredoxin"/>
</dbReference>
<dbReference type="PRINTS" id="PR01166">
    <property type="entry name" value="CYCOXIDASEII"/>
</dbReference>
<dbReference type="SUPFAM" id="SSF49503">
    <property type="entry name" value="Cupredoxins"/>
    <property type="match status" value="1"/>
</dbReference>
<evidence type="ECO:0000313" key="12">
    <source>
        <dbReference type="Proteomes" id="UP000049455"/>
    </source>
</evidence>
<dbReference type="EMBL" id="CYPR01000010">
    <property type="protein sequence ID" value="CUH11419.1"/>
    <property type="molecule type" value="Genomic_DNA"/>
</dbReference>
<dbReference type="RefSeq" id="WP_055661916.1">
    <property type="nucleotide sequence ID" value="NZ_CYPR01000010.1"/>
</dbReference>
<dbReference type="PANTHER" id="PTHR22888">
    <property type="entry name" value="CYTOCHROME C OXIDASE, SUBUNIT II"/>
    <property type="match status" value="1"/>
</dbReference>
<keyword evidence="5" id="KW-0249">Electron transport</keyword>
<keyword evidence="12" id="KW-1185">Reference proteome</keyword>
<feature type="domain" description="Cytochrome oxidase subunit II copper A binding" evidence="10">
    <location>
        <begin position="103"/>
        <end position="216"/>
    </location>
</feature>
<keyword evidence="3" id="KW-0813">Transport</keyword>
<reference evidence="11 12" key="1">
    <citation type="submission" date="2015-09" db="EMBL/GenBank/DDBJ databases">
        <authorList>
            <person name="Jackson K.R."/>
            <person name="Lunt B.L."/>
            <person name="Fisher J.N.B."/>
            <person name="Gardner A.V."/>
            <person name="Bailey M.E."/>
            <person name="Deus L.M."/>
            <person name="Earl A.S."/>
            <person name="Gibby P.D."/>
            <person name="Hartmann K.A."/>
            <person name="Liu J.E."/>
            <person name="Manci A.M."/>
            <person name="Nielsen D.A."/>
            <person name="Solomon M.B."/>
            <person name="Breakwell D.P."/>
            <person name="Burnett S.H."/>
            <person name="Grose J.H."/>
        </authorList>
    </citation>
    <scope>NUCLEOTIDE SEQUENCE [LARGE SCALE GENOMIC DNA]</scope>
    <source>
        <strain evidence="11 12">CECT 7799</strain>
    </source>
</reference>
<dbReference type="GO" id="GO:0016491">
    <property type="term" value="F:oxidoreductase activity"/>
    <property type="evidence" value="ECO:0007669"/>
    <property type="project" value="UniProtKB-KW"/>
</dbReference>
<dbReference type="AlphaFoldDB" id="A0A0M7B3Y5"/>
<sequence>MGATPLALAGCDGPLSTVDPAGPAARTIATLWWVMLVGAVLIFGLVAGLLAAAFRRGRQTRDDRWHERVWIVGLGLGFSMAILAALLASGLMAGERLMPRPAADTVGVRAEARRWSWSFGYDAAPGRVTEDVLHIPAGRPVDVAITSADVVHSFWVPRLAGKLDAIPGHVNVLRIEADHPGTYGGLTAEYNGEGYARHRFVVVAHDAAGWQAFLRGETE</sequence>
<evidence type="ECO:0000313" key="11">
    <source>
        <dbReference type="EMBL" id="CUH11419.1"/>
    </source>
</evidence>
<dbReference type="Proteomes" id="UP000049455">
    <property type="component" value="Unassembled WGS sequence"/>
</dbReference>
<evidence type="ECO:0000256" key="6">
    <source>
        <dbReference type="ARBA" id="ARBA00022989"/>
    </source>
</evidence>
<feature type="transmembrane region" description="Helical" evidence="9">
    <location>
        <begin position="31"/>
        <end position="54"/>
    </location>
</feature>
<evidence type="ECO:0000259" key="10">
    <source>
        <dbReference type="PROSITE" id="PS50857"/>
    </source>
</evidence>
<evidence type="ECO:0000256" key="1">
    <source>
        <dbReference type="ARBA" id="ARBA00004141"/>
    </source>
</evidence>
<dbReference type="GO" id="GO:0005507">
    <property type="term" value="F:copper ion binding"/>
    <property type="evidence" value="ECO:0007669"/>
    <property type="project" value="InterPro"/>
</dbReference>
<dbReference type="OrthoDB" id="9781261at2"/>
<evidence type="ECO:0000256" key="7">
    <source>
        <dbReference type="ARBA" id="ARBA00023136"/>
    </source>
</evidence>
<dbReference type="GO" id="GO:0042773">
    <property type="term" value="P:ATP synthesis coupled electron transport"/>
    <property type="evidence" value="ECO:0007669"/>
    <property type="project" value="TreeGrafter"/>
</dbReference>
<evidence type="ECO:0000256" key="4">
    <source>
        <dbReference type="ARBA" id="ARBA00022692"/>
    </source>
</evidence>
<dbReference type="GO" id="GO:0016020">
    <property type="term" value="C:membrane"/>
    <property type="evidence" value="ECO:0007669"/>
    <property type="project" value="UniProtKB-SubCell"/>
</dbReference>
<gene>
    <name evidence="11" type="primary">ctaC_1</name>
    <name evidence="11" type="ORF">JSE7799_00180</name>
</gene>
<dbReference type="PANTHER" id="PTHR22888:SF9">
    <property type="entry name" value="CYTOCHROME C OXIDASE SUBUNIT 2"/>
    <property type="match status" value="1"/>
</dbReference>
<comment type="subcellular location">
    <subcellularLocation>
        <location evidence="1">Membrane</location>
        <topology evidence="1">Multi-pass membrane protein</topology>
    </subcellularLocation>
</comment>
<organism evidence="11 12">
    <name type="scientific">Jannaschia seosinensis</name>
    <dbReference type="NCBI Taxonomy" id="313367"/>
    <lineage>
        <taxon>Bacteria</taxon>
        <taxon>Pseudomonadati</taxon>
        <taxon>Pseudomonadota</taxon>
        <taxon>Alphaproteobacteria</taxon>
        <taxon>Rhodobacterales</taxon>
        <taxon>Roseobacteraceae</taxon>
        <taxon>Jannaschia</taxon>
    </lineage>
</organism>
<keyword evidence="7 9" id="KW-0472">Membrane</keyword>
<evidence type="ECO:0000256" key="2">
    <source>
        <dbReference type="ARBA" id="ARBA00007866"/>
    </source>
</evidence>
<accession>A0A0M7B3Y5</accession>
<keyword evidence="11" id="KW-0560">Oxidoreductase</keyword>
<evidence type="ECO:0000256" key="8">
    <source>
        <dbReference type="ARBA" id="ARBA00047816"/>
    </source>
</evidence>
<name>A0A0M7B3Y5_9RHOB</name>
<dbReference type="InterPro" id="IPR045187">
    <property type="entry name" value="CcO_II"/>
</dbReference>
<dbReference type="Pfam" id="PF00116">
    <property type="entry name" value="COX2"/>
    <property type="match status" value="1"/>
</dbReference>
<evidence type="ECO:0000256" key="5">
    <source>
        <dbReference type="ARBA" id="ARBA00022982"/>
    </source>
</evidence>
<comment type="catalytic activity">
    <reaction evidence="8">
        <text>4 Fe(II)-[cytochrome c] + O2 + 8 H(+)(in) = 4 Fe(III)-[cytochrome c] + 2 H2O + 4 H(+)(out)</text>
        <dbReference type="Rhea" id="RHEA:11436"/>
        <dbReference type="Rhea" id="RHEA-COMP:10350"/>
        <dbReference type="Rhea" id="RHEA-COMP:14399"/>
        <dbReference type="ChEBI" id="CHEBI:15377"/>
        <dbReference type="ChEBI" id="CHEBI:15378"/>
        <dbReference type="ChEBI" id="CHEBI:15379"/>
        <dbReference type="ChEBI" id="CHEBI:29033"/>
        <dbReference type="ChEBI" id="CHEBI:29034"/>
        <dbReference type="EC" id="7.1.1.9"/>
    </reaction>
</comment>
<feature type="transmembrane region" description="Helical" evidence="9">
    <location>
        <begin position="69"/>
        <end position="92"/>
    </location>
</feature>
<dbReference type="EC" id="1.9.3.1" evidence="11"/>
<dbReference type="InterPro" id="IPR002429">
    <property type="entry name" value="CcO_II-like_C"/>
</dbReference>
<dbReference type="InterPro" id="IPR036257">
    <property type="entry name" value="Cyt_c_oxidase_su2_TM_sf"/>
</dbReference>
<dbReference type="PROSITE" id="PS50857">
    <property type="entry name" value="COX2_CUA"/>
    <property type="match status" value="1"/>
</dbReference>
<dbReference type="Gene3D" id="2.60.40.420">
    <property type="entry name" value="Cupredoxins - blue copper proteins"/>
    <property type="match status" value="1"/>
</dbReference>
<keyword evidence="4 9" id="KW-0812">Transmembrane</keyword>
<evidence type="ECO:0000256" key="3">
    <source>
        <dbReference type="ARBA" id="ARBA00022448"/>
    </source>
</evidence>
<evidence type="ECO:0000256" key="9">
    <source>
        <dbReference type="SAM" id="Phobius"/>
    </source>
</evidence>
<dbReference type="Gene3D" id="1.10.287.90">
    <property type="match status" value="1"/>
</dbReference>
<keyword evidence="6 9" id="KW-1133">Transmembrane helix</keyword>
<proteinExistence type="inferred from homology"/>
<dbReference type="STRING" id="313367.JSE7799_00180"/>
<comment type="similarity">
    <text evidence="2">Belongs to the cytochrome c oxidase subunit 2 family.</text>
</comment>
<protein>
    <submittedName>
        <fullName evidence="11">Cytochrome c oxidase subunit 2</fullName>
        <ecNumber evidence="11">1.9.3.1</ecNumber>
    </submittedName>
</protein>